<dbReference type="PANTHER" id="PTHR21310">
    <property type="entry name" value="AMINOGLYCOSIDE PHOSPHOTRANSFERASE-RELATED-RELATED"/>
    <property type="match status" value="1"/>
</dbReference>
<reference evidence="2" key="2">
    <citation type="journal article" date="2023" name="IMA Fungus">
        <title>Comparative genomic study of the Penicillium genus elucidates a diverse pangenome and 15 lateral gene transfer events.</title>
        <authorList>
            <person name="Petersen C."/>
            <person name="Sorensen T."/>
            <person name="Nielsen M.R."/>
            <person name="Sondergaard T.E."/>
            <person name="Sorensen J.L."/>
            <person name="Fitzpatrick D.A."/>
            <person name="Frisvad J.C."/>
            <person name="Nielsen K.L."/>
        </authorList>
    </citation>
    <scope>NUCLEOTIDE SEQUENCE</scope>
    <source>
        <strain evidence="2">IBT 30069</strain>
    </source>
</reference>
<name>A0A9W9F3Y0_9EURO</name>
<dbReference type="Pfam" id="PF01636">
    <property type="entry name" value="APH"/>
    <property type="match status" value="1"/>
</dbReference>
<dbReference type="Gene3D" id="3.30.200.150">
    <property type="match status" value="1"/>
</dbReference>
<dbReference type="EMBL" id="JAPQKH010000006">
    <property type="protein sequence ID" value="KAJ5093052.1"/>
    <property type="molecule type" value="Genomic_DNA"/>
</dbReference>
<gene>
    <name evidence="2" type="ORF">N7456_008913</name>
</gene>
<evidence type="ECO:0000259" key="1">
    <source>
        <dbReference type="Pfam" id="PF01636"/>
    </source>
</evidence>
<dbReference type="OrthoDB" id="5210591at2759"/>
<organism evidence="2 3">
    <name type="scientific">Penicillium angulare</name>
    <dbReference type="NCBI Taxonomy" id="116970"/>
    <lineage>
        <taxon>Eukaryota</taxon>
        <taxon>Fungi</taxon>
        <taxon>Dikarya</taxon>
        <taxon>Ascomycota</taxon>
        <taxon>Pezizomycotina</taxon>
        <taxon>Eurotiomycetes</taxon>
        <taxon>Eurotiomycetidae</taxon>
        <taxon>Eurotiales</taxon>
        <taxon>Aspergillaceae</taxon>
        <taxon>Penicillium</taxon>
    </lineage>
</organism>
<accession>A0A9W9F3Y0</accession>
<feature type="domain" description="Aminoglycoside phosphotransferase" evidence="1">
    <location>
        <begin position="97"/>
        <end position="273"/>
    </location>
</feature>
<dbReference type="InterPro" id="IPR011009">
    <property type="entry name" value="Kinase-like_dom_sf"/>
</dbReference>
<protein>
    <submittedName>
        <fullName evidence="2">Aminoglycoside phosphotransferase</fullName>
    </submittedName>
</protein>
<dbReference type="AlphaFoldDB" id="A0A9W9F3Y0"/>
<dbReference type="Gene3D" id="3.90.1200.10">
    <property type="match status" value="1"/>
</dbReference>
<sequence length="348" mass="39326">MHSLNVAPRSSFDLFSKRPNMDVSQKSRKVAYADEYQRFNAVISLLFPSTVHVQQSQNIIGRIHFLRLLTLSNGVRLLLKGAPLPGTPLLRHERYFLETEARFLALLGQSANPCIPQLYHYDPRGSVLGCAYSIRQYMKGSSLSEIQDQITSQEREDVDRHLGFLASTIGQNVAPGFGSLQQVAMGTGKRSWREVFIALFESVLRDAEDMFIHLPYADIRHEVSRLSSVLGEVTLPRLVVLGFGRPSHVLLDETSHQLSGVVDFGSAFWGDILMAEIFENPTPAVLEGAGLPLKRTNGEDIRLLMYSCYRLVTEITIQYYRDREEEIEYDARRRLLANIANMVVLEPV</sequence>
<comment type="caution">
    <text evidence="2">The sequence shown here is derived from an EMBL/GenBank/DDBJ whole genome shotgun (WGS) entry which is preliminary data.</text>
</comment>
<dbReference type="Proteomes" id="UP001149165">
    <property type="component" value="Unassembled WGS sequence"/>
</dbReference>
<evidence type="ECO:0000313" key="2">
    <source>
        <dbReference type="EMBL" id="KAJ5093052.1"/>
    </source>
</evidence>
<dbReference type="PANTHER" id="PTHR21310:SF59">
    <property type="entry name" value="AMINOGLYCOSIDE PHOSPHOTRANSFERASE DOMAIN-CONTAINING PROTEIN"/>
    <property type="match status" value="1"/>
</dbReference>
<proteinExistence type="predicted"/>
<dbReference type="InterPro" id="IPR002575">
    <property type="entry name" value="Aminoglycoside_PTrfase"/>
</dbReference>
<dbReference type="SUPFAM" id="SSF56112">
    <property type="entry name" value="Protein kinase-like (PK-like)"/>
    <property type="match status" value="1"/>
</dbReference>
<dbReference type="InterPro" id="IPR051678">
    <property type="entry name" value="AGP_Transferase"/>
</dbReference>
<keyword evidence="3" id="KW-1185">Reference proteome</keyword>
<evidence type="ECO:0000313" key="3">
    <source>
        <dbReference type="Proteomes" id="UP001149165"/>
    </source>
</evidence>
<reference evidence="2" key="1">
    <citation type="submission" date="2022-11" db="EMBL/GenBank/DDBJ databases">
        <authorList>
            <person name="Petersen C."/>
        </authorList>
    </citation>
    <scope>NUCLEOTIDE SEQUENCE</scope>
    <source>
        <strain evidence="2">IBT 30069</strain>
    </source>
</reference>